<dbReference type="Proteomes" id="UP000230423">
    <property type="component" value="Unassembled WGS sequence"/>
</dbReference>
<evidence type="ECO:0000256" key="7">
    <source>
        <dbReference type="ARBA" id="ARBA00023180"/>
    </source>
</evidence>
<keyword evidence="4" id="KW-0732">Signal</keyword>
<keyword evidence="9" id="KW-1185">Reference proteome</keyword>
<proteinExistence type="inferred from homology"/>
<sequence length="301" mass="33849">MDMCRVAVLTYQVFRHGDRAPMAGSTSRESESYYFRGKEQLTDKGLQQAYQLGLSLRRRYVDNGFLDARFLPSQVVFRSSPVERCLMTASAAASAMFNLTEDGRPIAVPIFTVPKKDDYVCVPRLECPFVVKEMAETLGLSSPSPTMYDLLIELFKQESKRLNYTRVVGNRLHLFEPLFLEHDAGLAVPQWFDDEARKEADHLLDLTIEFLSGTATFHNPSWIITRSGKLLSTIARNHKKAVEQSLGGVKFFAFSTHDATISALLDSLGILKEALAPQGRPDFTAAIAFEVWRNDSGHYVK</sequence>
<dbReference type="InterPro" id="IPR000560">
    <property type="entry name" value="His_Pase_clade-2"/>
</dbReference>
<comment type="catalytic activity">
    <reaction evidence="1">
        <text>a phosphate monoester + H2O = an alcohol + phosphate</text>
        <dbReference type="Rhea" id="RHEA:15017"/>
        <dbReference type="ChEBI" id="CHEBI:15377"/>
        <dbReference type="ChEBI" id="CHEBI:30879"/>
        <dbReference type="ChEBI" id="CHEBI:43474"/>
        <dbReference type="ChEBI" id="CHEBI:67140"/>
        <dbReference type="EC" id="3.1.3.2"/>
    </reaction>
</comment>
<reference evidence="8 9" key="1">
    <citation type="submission" date="2015-09" db="EMBL/GenBank/DDBJ databases">
        <title>Draft genome of the parasitic nematode Teladorsagia circumcincta isolate WARC Sus (inbred).</title>
        <authorList>
            <person name="Mitreva M."/>
        </authorList>
    </citation>
    <scope>NUCLEOTIDE SEQUENCE [LARGE SCALE GENOMIC DNA]</scope>
    <source>
        <strain evidence="8 9">S</strain>
    </source>
</reference>
<evidence type="ECO:0000256" key="6">
    <source>
        <dbReference type="ARBA" id="ARBA00023157"/>
    </source>
</evidence>
<dbReference type="PANTHER" id="PTHR11567:SF211">
    <property type="entry name" value="PROSTATIC ACID PHOSPHATASE"/>
    <property type="match status" value="1"/>
</dbReference>
<dbReference type="OrthoDB" id="10257284at2759"/>
<protein>
    <recommendedName>
        <fullName evidence="3">acid phosphatase</fullName>
        <ecNumber evidence="3">3.1.3.2</ecNumber>
    </recommendedName>
</protein>
<dbReference type="CDD" id="cd07061">
    <property type="entry name" value="HP_HAP_like"/>
    <property type="match status" value="1"/>
</dbReference>
<evidence type="ECO:0000256" key="2">
    <source>
        <dbReference type="ARBA" id="ARBA00005375"/>
    </source>
</evidence>
<keyword evidence="6" id="KW-1015">Disulfide bond</keyword>
<accession>A0A2G9UUT8</accession>
<dbReference type="InterPro" id="IPR050645">
    <property type="entry name" value="Histidine_acid_phosphatase"/>
</dbReference>
<dbReference type="GO" id="GO:0003993">
    <property type="term" value="F:acid phosphatase activity"/>
    <property type="evidence" value="ECO:0007669"/>
    <property type="project" value="UniProtKB-EC"/>
</dbReference>
<name>A0A2G9UUT8_TELCI</name>
<dbReference type="EC" id="3.1.3.2" evidence="3"/>
<dbReference type="SUPFAM" id="SSF53254">
    <property type="entry name" value="Phosphoglycerate mutase-like"/>
    <property type="match status" value="1"/>
</dbReference>
<dbReference type="PANTHER" id="PTHR11567">
    <property type="entry name" value="ACID PHOSPHATASE-RELATED"/>
    <property type="match status" value="1"/>
</dbReference>
<evidence type="ECO:0000313" key="8">
    <source>
        <dbReference type="EMBL" id="PIO74019.1"/>
    </source>
</evidence>
<keyword evidence="5" id="KW-0378">Hydrolase</keyword>
<keyword evidence="7" id="KW-0325">Glycoprotein</keyword>
<dbReference type="InterPro" id="IPR033379">
    <property type="entry name" value="Acid_Pase_AS"/>
</dbReference>
<evidence type="ECO:0000256" key="4">
    <source>
        <dbReference type="ARBA" id="ARBA00022729"/>
    </source>
</evidence>
<dbReference type="Pfam" id="PF00328">
    <property type="entry name" value="His_Phos_2"/>
    <property type="match status" value="1"/>
</dbReference>
<comment type="similarity">
    <text evidence="2">Belongs to the histidine acid phosphatase family.</text>
</comment>
<evidence type="ECO:0000256" key="1">
    <source>
        <dbReference type="ARBA" id="ARBA00000032"/>
    </source>
</evidence>
<dbReference type="PROSITE" id="PS00778">
    <property type="entry name" value="HIS_ACID_PHOSPHAT_2"/>
    <property type="match status" value="1"/>
</dbReference>
<dbReference type="AlphaFoldDB" id="A0A2G9UUT8"/>
<evidence type="ECO:0000313" key="9">
    <source>
        <dbReference type="Proteomes" id="UP000230423"/>
    </source>
</evidence>
<dbReference type="Gene3D" id="3.40.50.1240">
    <property type="entry name" value="Phosphoglycerate mutase-like"/>
    <property type="match status" value="1"/>
</dbReference>
<feature type="non-terminal residue" evidence="8">
    <location>
        <position position="301"/>
    </location>
</feature>
<evidence type="ECO:0000256" key="3">
    <source>
        <dbReference type="ARBA" id="ARBA00012646"/>
    </source>
</evidence>
<gene>
    <name evidence="8" type="ORF">TELCIR_03974</name>
</gene>
<organism evidence="8 9">
    <name type="scientific">Teladorsagia circumcincta</name>
    <name type="common">Brown stomach worm</name>
    <name type="synonym">Ostertagia circumcincta</name>
    <dbReference type="NCBI Taxonomy" id="45464"/>
    <lineage>
        <taxon>Eukaryota</taxon>
        <taxon>Metazoa</taxon>
        <taxon>Ecdysozoa</taxon>
        <taxon>Nematoda</taxon>
        <taxon>Chromadorea</taxon>
        <taxon>Rhabditida</taxon>
        <taxon>Rhabditina</taxon>
        <taxon>Rhabditomorpha</taxon>
        <taxon>Strongyloidea</taxon>
        <taxon>Trichostrongylidae</taxon>
        <taxon>Teladorsagia</taxon>
    </lineage>
</organism>
<dbReference type="InterPro" id="IPR029033">
    <property type="entry name" value="His_PPase_superfam"/>
</dbReference>
<dbReference type="EMBL" id="KZ345346">
    <property type="protein sequence ID" value="PIO74019.1"/>
    <property type="molecule type" value="Genomic_DNA"/>
</dbReference>
<evidence type="ECO:0000256" key="5">
    <source>
        <dbReference type="ARBA" id="ARBA00022801"/>
    </source>
</evidence>